<accession>A0ABV8U3P6</accession>
<keyword evidence="2" id="KW-1185">Reference proteome</keyword>
<comment type="caution">
    <text evidence="1">The sequence shown here is derived from an EMBL/GenBank/DDBJ whole genome shotgun (WGS) entry which is preliminary data.</text>
</comment>
<organism evidence="1 2">
    <name type="scientific">Salininema proteolyticum</name>
    <dbReference type="NCBI Taxonomy" id="1607685"/>
    <lineage>
        <taxon>Bacteria</taxon>
        <taxon>Bacillati</taxon>
        <taxon>Actinomycetota</taxon>
        <taxon>Actinomycetes</taxon>
        <taxon>Glycomycetales</taxon>
        <taxon>Glycomycetaceae</taxon>
        <taxon>Salininema</taxon>
    </lineage>
</organism>
<dbReference type="EMBL" id="JBHSDK010000058">
    <property type="protein sequence ID" value="MFC4337719.1"/>
    <property type="molecule type" value="Genomic_DNA"/>
</dbReference>
<dbReference type="RefSeq" id="WP_380624986.1">
    <property type="nucleotide sequence ID" value="NZ_JBHSDK010000058.1"/>
</dbReference>
<sequence length="304" mass="32678">MSDGKGEVVDFSDAPQQNGAFFSGTIVNGDLEEHAKNIGGKVPLVGGTLNITDTLFSEDGREPWVKLFNGEASRDDYFAIVLAILDVAKEIDGLVDDFKGIANQDIGVLIGWLVGTVLEELTKTIQPIEDAYGYVLGNPRRLETASEMWTEAGKSLNSLAEAYAEAGESIVGAWSSHSGDGAVTRIQDFIDHTQSTSDIATQVGELLKIFSDFSKRLIDMFNDLIAELIEAIIDAGKDVFTKGWGAVATILMDLEIMTVSYGVQLAAILVQAIQLFLAGADLTKQLEETLDHGEDIMNLLTGAA</sequence>
<name>A0ABV8U3P6_9ACTN</name>
<reference evidence="2" key="1">
    <citation type="journal article" date="2019" name="Int. J. Syst. Evol. Microbiol.">
        <title>The Global Catalogue of Microorganisms (GCM) 10K type strain sequencing project: providing services to taxonomists for standard genome sequencing and annotation.</title>
        <authorList>
            <consortium name="The Broad Institute Genomics Platform"/>
            <consortium name="The Broad Institute Genome Sequencing Center for Infectious Disease"/>
            <person name="Wu L."/>
            <person name="Ma J."/>
        </authorList>
    </citation>
    <scope>NUCLEOTIDE SEQUENCE [LARGE SCALE GENOMIC DNA]</scope>
    <source>
        <strain evidence="2">IBRC-M 10908</strain>
    </source>
</reference>
<gene>
    <name evidence="1" type="ORF">ACFPET_21220</name>
</gene>
<proteinExistence type="predicted"/>
<dbReference type="Proteomes" id="UP001595823">
    <property type="component" value="Unassembled WGS sequence"/>
</dbReference>
<evidence type="ECO:0000313" key="2">
    <source>
        <dbReference type="Proteomes" id="UP001595823"/>
    </source>
</evidence>
<protein>
    <submittedName>
        <fullName evidence="1">Uncharacterized protein</fullName>
    </submittedName>
</protein>
<evidence type="ECO:0000313" key="1">
    <source>
        <dbReference type="EMBL" id="MFC4337719.1"/>
    </source>
</evidence>